<organism evidence="1 2">
    <name type="scientific">Companilactobacillus pabuli</name>
    <dbReference type="NCBI Taxonomy" id="2714036"/>
    <lineage>
        <taxon>Bacteria</taxon>
        <taxon>Bacillati</taxon>
        <taxon>Bacillota</taxon>
        <taxon>Bacilli</taxon>
        <taxon>Lactobacillales</taxon>
        <taxon>Lactobacillaceae</taxon>
        <taxon>Companilactobacillus</taxon>
    </lineage>
</organism>
<gene>
    <name evidence="1" type="ORF">G6534_07965</name>
</gene>
<dbReference type="KEGG" id="cpab:G6534_07965"/>
<keyword evidence="2" id="KW-1185">Reference proteome</keyword>
<dbReference type="RefSeq" id="WP_059073745.1">
    <property type="nucleotide sequence ID" value="NZ_CP049366.1"/>
</dbReference>
<dbReference type="Proteomes" id="UP000514410">
    <property type="component" value="Chromosome"/>
</dbReference>
<accession>A0A7L7KXM7</accession>
<evidence type="ECO:0000313" key="1">
    <source>
        <dbReference type="EMBL" id="QMT84557.1"/>
    </source>
</evidence>
<protein>
    <submittedName>
        <fullName evidence="1">Uncharacterized protein</fullName>
    </submittedName>
</protein>
<proteinExistence type="predicted"/>
<reference evidence="1 2" key="1">
    <citation type="submission" date="2020-02" db="EMBL/GenBank/DDBJ databases">
        <title>Complete Genome Sequence of Lactobacillus sp. NFFJ11 Isolated from animal feed.</title>
        <authorList>
            <person name="Jung J.Y."/>
        </authorList>
    </citation>
    <scope>NUCLEOTIDE SEQUENCE [LARGE SCALE GENOMIC DNA]</scope>
    <source>
        <strain evidence="1 2">NFFJ11</strain>
    </source>
</reference>
<sequence>MIIMFTYIQITDRDSKVFKGYVDYEFGKDKLSMTLVRGMKALRHIVIPFSEITDLTIDKFYGEGRVNFIYKAQKFSFLNTGYGESQYLQKHMLKATMLN</sequence>
<name>A0A7L7KXM7_9LACO</name>
<dbReference type="EMBL" id="CP049366">
    <property type="protein sequence ID" value="QMT84557.1"/>
    <property type="molecule type" value="Genomic_DNA"/>
</dbReference>
<evidence type="ECO:0000313" key="2">
    <source>
        <dbReference type="Proteomes" id="UP000514410"/>
    </source>
</evidence>
<dbReference type="AlphaFoldDB" id="A0A7L7KXM7"/>